<reference evidence="2 3" key="1">
    <citation type="journal article" date="2020" name="Cell">
        <title>Large-Scale Comparative Analyses of Tick Genomes Elucidate Their Genetic Diversity and Vector Capacities.</title>
        <authorList>
            <consortium name="Tick Genome and Microbiome Consortium (TIGMIC)"/>
            <person name="Jia N."/>
            <person name="Wang J."/>
            <person name="Shi W."/>
            <person name="Du L."/>
            <person name="Sun Y."/>
            <person name="Zhan W."/>
            <person name="Jiang J.F."/>
            <person name="Wang Q."/>
            <person name="Zhang B."/>
            <person name="Ji P."/>
            <person name="Bell-Sakyi L."/>
            <person name="Cui X.M."/>
            <person name="Yuan T.T."/>
            <person name="Jiang B.G."/>
            <person name="Yang W.F."/>
            <person name="Lam T.T."/>
            <person name="Chang Q.C."/>
            <person name="Ding S.J."/>
            <person name="Wang X.J."/>
            <person name="Zhu J.G."/>
            <person name="Ruan X.D."/>
            <person name="Zhao L."/>
            <person name="Wei J.T."/>
            <person name="Ye R.Z."/>
            <person name="Que T.C."/>
            <person name="Du C.H."/>
            <person name="Zhou Y.H."/>
            <person name="Cheng J.X."/>
            <person name="Dai P.F."/>
            <person name="Guo W.B."/>
            <person name="Han X.H."/>
            <person name="Huang E.J."/>
            <person name="Li L.F."/>
            <person name="Wei W."/>
            <person name="Gao Y.C."/>
            <person name="Liu J.Z."/>
            <person name="Shao H.Z."/>
            <person name="Wang X."/>
            <person name="Wang C.C."/>
            <person name="Yang T.C."/>
            <person name="Huo Q.B."/>
            <person name="Li W."/>
            <person name="Chen H.Y."/>
            <person name="Chen S.E."/>
            <person name="Zhou L.G."/>
            <person name="Ni X.B."/>
            <person name="Tian J.H."/>
            <person name="Sheng Y."/>
            <person name="Liu T."/>
            <person name="Pan Y.S."/>
            <person name="Xia L.Y."/>
            <person name="Li J."/>
            <person name="Zhao F."/>
            <person name="Cao W.C."/>
        </authorList>
    </citation>
    <scope>NUCLEOTIDE SEQUENCE [LARGE SCALE GENOMIC DNA]</scope>
    <source>
        <strain evidence="2">HaeL-2018</strain>
    </source>
</reference>
<sequence length="128" mass="14422">MKLTIPFRYVAILKTIPMHTSTTVLAVMGGYLGFWLGLSMYSGVTSVLLHVQRVIARRMKGRLNRARQARTDILQYQSYPTAVMYGQDRMEGIQFPAVTLCMEKGYSFILCSPPSSPRLWRLQSASAA</sequence>
<keyword evidence="1" id="KW-0812">Transmembrane</keyword>
<dbReference type="AlphaFoldDB" id="A0A9J6G018"/>
<keyword evidence="3" id="KW-1185">Reference proteome</keyword>
<organism evidence="2 3">
    <name type="scientific">Haemaphysalis longicornis</name>
    <name type="common">Bush tick</name>
    <dbReference type="NCBI Taxonomy" id="44386"/>
    <lineage>
        <taxon>Eukaryota</taxon>
        <taxon>Metazoa</taxon>
        <taxon>Ecdysozoa</taxon>
        <taxon>Arthropoda</taxon>
        <taxon>Chelicerata</taxon>
        <taxon>Arachnida</taxon>
        <taxon>Acari</taxon>
        <taxon>Parasitiformes</taxon>
        <taxon>Ixodida</taxon>
        <taxon>Ixodoidea</taxon>
        <taxon>Ixodidae</taxon>
        <taxon>Haemaphysalinae</taxon>
        <taxon>Haemaphysalis</taxon>
    </lineage>
</organism>
<evidence type="ECO:0000256" key="1">
    <source>
        <dbReference type="SAM" id="Phobius"/>
    </source>
</evidence>
<dbReference type="VEuPathDB" id="VectorBase:HLOH_059509"/>
<dbReference type="OrthoDB" id="6516591at2759"/>
<accession>A0A9J6G018</accession>
<comment type="caution">
    <text evidence="2">The sequence shown here is derived from an EMBL/GenBank/DDBJ whole genome shotgun (WGS) entry which is preliminary data.</text>
</comment>
<protein>
    <submittedName>
        <fullName evidence="2">Uncharacterized protein</fullName>
    </submittedName>
</protein>
<evidence type="ECO:0000313" key="3">
    <source>
        <dbReference type="Proteomes" id="UP000821853"/>
    </source>
</evidence>
<name>A0A9J6G018_HAELO</name>
<keyword evidence="1" id="KW-1133">Transmembrane helix</keyword>
<evidence type="ECO:0000313" key="2">
    <source>
        <dbReference type="EMBL" id="KAH9367684.1"/>
    </source>
</evidence>
<dbReference type="Proteomes" id="UP000821853">
    <property type="component" value="Chromosome 2"/>
</dbReference>
<proteinExistence type="predicted"/>
<gene>
    <name evidence="2" type="ORF">HPB48_012800</name>
</gene>
<dbReference type="EMBL" id="JABSTR010000004">
    <property type="protein sequence ID" value="KAH9367684.1"/>
    <property type="molecule type" value="Genomic_DNA"/>
</dbReference>
<keyword evidence="1" id="KW-0472">Membrane</keyword>
<feature type="transmembrane region" description="Helical" evidence="1">
    <location>
        <begin position="32"/>
        <end position="51"/>
    </location>
</feature>